<dbReference type="Pfam" id="PF02899">
    <property type="entry name" value="Phage_int_SAM_1"/>
    <property type="match status" value="1"/>
</dbReference>
<dbReference type="Pfam" id="PF00589">
    <property type="entry name" value="Phage_integrase"/>
    <property type="match status" value="1"/>
</dbReference>
<dbReference type="AlphaFoldDB" id="A0A5J5HP07"/>
<dbReference type="GO" id="GO:0007059">
    <property type="term" value="P:chromosome segregation"/>
    <property type="evidence" value="ECO:0007669"/>
    <property type="project" value="UniProtKB-KW"/>
</dbReference>
<keyword evidence="2" id="KW-0963">Cytoplasm</keyword>
<dbReference type="GO" id="GO:0006310">
    <property type="term" value="P:DNA recombination"/>
    <property type="evidence" value="ECO:0007669"/>
    <property type="project" value="UniProtKB-KW"/>
</dbReference>
<keyword evidence="8" id="KW-0131">Cell cycle</keyword>
<comment type="caution">
    <text evidence="12">The sequence shown here is derived from an EMBL/GenBank/DDBJ whole genome shotgun (WGS) entry which is preliminary data.</text>
</comment>
<dbReference type="PROSITE" id="PS51898">
    <property type="entry name" value="TYR_RECOMBINASE"/>
    <property type="match status" value="1"/>
</dbReference>
<dbReference type="GO" id="GO:0003677">
    <property type="term" value="F:DNA binding"/>
    <property type="evidence" value="ECO:0007669"/>
    <property type="project" value="UniProtKB-UniRule"/>
</dbReference>
<dbReference type="InterPro" id="IPR050090">
    <property type="entry name" value="Tyrosine_recombinase_XerCD"/>
</dbReference>
<evidence type="ECO:0000259" key="11">
    <source>
        <dbReference type="PROSITE" id="PS51900"/>
    </source>
</evidence>
<dbReference type="EMBL" id="VYKL01000027">
    <property type="protein sequence ID" value="KAA9021553.1"/>
    <property type="molecule type" value="Genomic_DNA"/>
</dbReference>
<protein>
    <submittedName>
        <fullName evidence="12">Tyrosine-type recombinase/integrase</fullName>
    </submittedName>
</protein>
<evidence type="ECO:0000259" key="10">
    <source>
        <dbReference type="PROSITE" id="PS51898"/>
    </source>
</evidence>
<evidence type="ECO:0000256" key="8">
    <source>
        <dbReference type="ARBA" id="ARBA00023306"/>
    </source>
</evidence>
<dbReference type="Gene3D" id="1.10.443.10">
    <property type="entry name" value="Intergrase catalytic core"/>
    <property type="match status" value="1"/>
</dbReference>
<evidence type="ECO:0000256" key="4">
    <source>
        <dbReference type="ARBA" id="ARBA00022829"/>
    </source>
</evidence>
<dbReference type="InterPro" id="IPR013762">
    <property type="entry name" value="Integrase-like_cat_sf"/>
</dbReference>
<dbReference type="InterPro" id="IPR004107">
    <property type="entry name" value="Integrase_SAM-like_N"/>
</dbReference>
<dbReference type="Gene3D" id="1.10.150.130">
    <property type="match status" value="1"/>
</dbReference>
<feature type="domain" description="Core-binding (CB)" evidence="11">
    <location>
        <begin position="49"/>
        <end position="133"/>
    </location>
</feature>
<dbReference type="InterPro" id="IPR044068">
    <property type="entry name" value="CB"/>
</dbReference>
<evidence type="ECO:0000256" key="3">
    <source>
        <dbReference type="ARBA" id="ARBA00022618"/>
    </source>
</evidence>
<keyword evidence="5" id="KW-0229">DNA integration</keyword>
<evidence type="ECO:0000256" key="6">
    <source>
        <dbReference type="ARBA" id="ARBA00023125"/>
    </source>
</evidence>
<evidence type="ECO:0000256" key="1">
    <source>
        <dbReference type="ARBA" id="ARBA00004496"/>
    </source>
</evidence>
<keyword evidence="6 9" id="KW-0238">DNA-binding</keyword>
<dbReference type="OrthoDB" id="974902at2"/>
<dbReference type="InterPro" id="IPR010998">
    <property type="entry name" value="Integrase_recombinase_N"/>
</dbReference>
<dbReference type="PANTHER" id="PTHR30349">
    <property type="entry name" value="PHAGE INTEGRASE-RELATED"/>
    <property type="match status" value="1"/>
</dbReference>
<dbReference type="PROSITE" id="PS51900">
    <property type="entry name" value="CB"/>
    <property type="match status" value="1"/>
</dbReference>
<keyword evidence="3" id="KW-0132">Cell division</keyword>
<proteinExistence type="predicted"/>
<keyword evidence="4" id="KW-0159">Chromosome partition</keyword>
<dbReference type="PANTHER" id="PTHR30349:SF77">
    <property type="entry name" value="TYROSINE RECOMBINASE XERC"/>
    <property type="match status" value="1"/>
</dbReference>
<evidence type="ECO:0000256" key="7">
    <source>
        <dbReference type="ARBA" id="ARBA00023172"/>
    </source>
</evidence>
<name>A0A5J5HP07_9BACI</name>
<evidence type="ECO:0000313" key="13">
    <source>
        <dbReference type="Proteomes" id="UP000326671"/>
    </source>
</evidence>
<dbReference type="GO" id="GO:0051301">
    <property type="term" value="P:cell division"/>
    <property type="evidence" value="ECO:0007669"/>
    <property type="project" value="UniProtKB-KW"/>
</dbReference>
<evidence type="ECO:0000256" key="5">
    <source>
        <dbReference type="ARBA" id="ARBA00022908"/>
    </source>
</evidence>
<dbReference type="GO" id="GO:0015074">
    <property type="term" value="P:DNA integration"/>
    <property type="evidence" value="ECO:0007669"/>
    <property type="project" value="UniProtKB-KW"/>
</dbReference>
<evidence type="ECO:0000256" key="2">
    <source>
        <dbReference type="ARBA" id="ARBA00022490"/>
    </source>
</evidence>
<dbReference type="Proteomes" id="UP000326671">
    <property type="component" value="Unassembled WGS sequence"/>
</dbReference>
<organism evidence="12 13">
    <name type="scientific">Niallia endozanthoxylica</name>
    <dbReference type="NCBI Taxonomy" id="2036016"/>
    <lineage>
        <taxon>Bacteria</taxon>
        <taxon>Bacillati</taxon>
        <taxon>Bacillota</taxon>
        <taxon>Bacilli</taxon>
        <taxon>Bacillales</taxon>
        <taxon>Bacillaceae</taxon>
        <taxon>Niallia</taxon>
    </lineage>
</organism>
<keyword evidence="7" id="KW-0233">DNA recombination</keyword>
<reference evidence="12 13" key="1">
    <citation type="submission" date="2019-09" db="EMBL/GenBank/DDBJ databases">
        <title>Whole genome sequences of isolates from the Mars Exploration Rovers.</title>
        <authorList>
            <person name="Seuylemezian A."/>
            <person name="Vaishampayan P."/>
        </authorList>
    </citation>
    <scope>NUCLEOTIDE SEQUENCE [LARGE SCALE GENOMIC DNA]</scope>
    <source>
        <strain evidence="12 13">MER_TA_151</strain>
    </source>
</reference>
<keyword evidence="13" id="KW-1185">Reference proteome</keyword>
<sequence length="324" mass="37795">MFLCFLFIKNCHKFIIIFTFAEGDFLKCLCYYKGNLLDRGISKLKKKSSEAIPLIQNFCDWLQEQKKSPNTIKTYKRELEKYQEWLQERDADIHHLTKMDIQSYIYYLEAQQKSVTTIDKTAGVIRTFAKYRGKPELTFGLELKPVEKNNDIETLSVTEYSQLLRKVKEDGNLRNVTIVYILLHTGIRVSELCNLDQSHIDLEKHELIVQKIDEQRVIPLSNEAREYLGMYLDSHAHAAVFVSGTGERLSERAVQYMLKKYDVTPQILRHTFCQRLIDNKIDVETVSRLAGHKDINVTKKYVKAQMNKRKVEAAINDAFTNKIS</sequence>
<evidence type="ECO:0000313" key="12">
    <source>
        <dbReference type="EMBL" id="KAA9021553.1"/>
    </source>
</evidence>
<evidence type="ECO:0000256" key="9">
    <source>
        <dbReference type="PROSITE-ProRule" id="PRU01248"/>
    </source>
</evidence>
<accession>A0A5J5HP07</accession>
<dbReference type="InterPro" id="IPR011010">
    <property type="entry name" value="DNA_brk_join_enz"/>
</dbReference>
<dbReference type="GO" id="GO:0005737">
    <property type="term" value="C:cytoplasm"/>
    <property type="evidence" value="ECO:0007669"/>
    <property type="project" value="UniProtKB-SubCell"/>
</dbReference>
<comment type="subcellular location">
    <subcellularLocation>
        <location evidence="1">Cytoplasm</location>
    </subcellularLocation>
</comment>
<gene>
    <name evidence="12" type="ORF">F4V44_17850</name>
</gene>
<feature type="domain" description="Tyr recombinase" evidence="10">
    <location>
        <begin position="150"/>
        <end position="315"/>
    </location>
</feature>
<dbReference type="SUPFAM" id="SSF56349">
    <property type="entry name" value="DNA breaking-rejoining enzymes"/>
    <property type="match status" value="1"/>
</dbReference>
<dbReference type="InterPro" id="IPR002104">
    <property type="entry name" value="Integrase_catalytic"/>
</dbReference>